<sequence length="566" mass="63599">MLGSNLGTNRLRSGFPTGRRTQRSGSHPGTPPDSVDSSPEISMSNEVYDLTTEDDDGGMTLNVEGDAPTPIVISDDDGEVVEEGEQDDDDGDDIEEPEDQQQLREHSEILDDDLEEGEERDIVQPAHPGHMDVDRVRDAADASTEEITFVIDPNPSAPSHVCLKDLDPDQLEDQIRYAFWHLERHQIDLSRPARCLHCQAEGHVDQECPQKTCAHCAAYADHESALCPKVRRCDRCRQQGHIRRECTGMRNTTKPCDLCALPGHQEEKCPLKHYMRVKVPSSEKLKLWISCCSCGSKSHLVGDCPELPREKAARWSLRALDPAQVVNLSLQTGIDKLEKEAENRNMRPAGMKIKGRASMHHADASRRDQSYSDDDDFFSHPPVSRGAGSDAYRPRRDQRQERFDRFNPPGRTDAYRPPRNAFYGTDSFGRPRSRSPGPPRYNDYSRRRSPSFDDSSIDSWRPDQGSTHVNTRRGHSPPRAQSHHRGRPAPTLPRPGVSIQLPTRKGSNTSMRDAGAANQTNPQRPPQRAEKQSVANGEEGSSSNRRRKSLATKQRRQTRRAQGRDK</sequence>
<evidence type="ECO:0000313" key="2">
    <source>
        <dbReference type="Proteomes" id="UP001172386"/>
    </source>
</evidence>
<keyword evidence="2" id="KW-1185">Reference proteome</keyword>
<accession>A0ACC2ZWX3</accession>
<evidence type="ECO:0000313" key="1">
    <source>
        <dbReference type="EMBL" id="KAJ9652136.1"/>
    </source>
</evidence>
<gene>
    <name evidence="1" type="ORF">H2198_008618</name>
</gene>
<reference evidence="1" key="1">
    <citation type="submission" date="2022-10" db="EMBL/GenBank/DDBJ databases">
        <title>Culturing micro-colonial fungi from biological soil crusts in the Mojave desert and describing Neophaeococcomyces mojavensis, and introducing the new genera and species Taxawa tesnikishii.</title>
        <authorList>
            <person name="Kurbessoian T."/>
            <person name="Stajich J.E."/>
        </authorList>
    </citation>
    <scope>NUCLEOTIDE SEQUENCE</scope>
    <source>
        <strain evidence="1">JES_112</strain>
    </source>
</reference>
<dbReference type="EMBL" id="JAPDRQ010000215">
    <property type="protein sequence ID" value="KAJ9652136.1"/>
    <property type="molecule type" value="Genomic_DNA"/>
</dbReference>
<organism evidence="1 2">
    <name type="scientific">Neophaeococcomyces mojaviensis</name>
    <dbReference type="NCBI Taxonomy" id="3383035"/>
    <lineage>
        <taxon>Eukaryota</taxon>
        <taxon>Fungi</taxon>
        <taxon>Dikarya</taxon>
        <taxon>Ascomycota</taxon>
        <taxon>Pezizomycotina</taxon>
        <taxon>Eurotiomycetes</taxon>
        <taxon>Chaetothyriomycetidae</taxon>
        <taxon>Chaetothyriales</taxon>
        <taxon>Chaetothyriales incertae sedis</taxon>
        <taxon>Neophaeococcomyces</taxon>
    </lineage>
</organism>
<proteinExistence type="predicted"/>
<name>A0ACC2ZWX3_9EURO</name>
<protein>
    <submittedName>
        <fullName evidence="1">Uncharacterized protein</fullName>
    </submittedName>
</protein>
<dbReference type="Proteomes" id="UP001172386">
    <property type="component" value="Unassembled WGS sequence"/>
</dbReference>
<comment type="caution">
    <text evidence="1">The sequence shown here is derived from an EMBL/GenBank/DDBJ whole genome shotgun (WGS) entry which is preliminary data.</text>
</comment>